<accession>D6AUZ0</accession>
<dbReference type="EMBL" id="DS999644">
    <property type="protein sequence ID" value="EFE76285.2"/>
    <property type="molecule type" value="Genomic_DNA"/>
</dbReference>
<feature type="region of interest" description="Disordered" evidence="1">
    <location>
        <begin position="1"/>
        <end position="30"/>
    </location>
</feature>
<gene>
    <name evidence="2" type="ORF">SSGG_03652</name>
</gene>
<protein>
    <submittedName>
        <fullName evidence="2">Predicted protein</fullName>
    </submittedName>
</protein>
<evidence type="ECO:0000313" key="3">
    <source>
        <dbReference type="Proteomes" id="UP000003986"/>
    </source>
</evidence>
<name>D6AUZ0_STRFL</name>
<evidence type="ECO:0000256" key="1">
    <source>
        <dbReference type="SAM" id="MobiDB-lite"/>
    </source>
</evidence>
<sequence>MAAEAEAADGLEPFARRGRESGGRTPSRPLSRVRGVFRVFGGVGGPYGRNSLTVSIAIIHMGCPPVPKAAARA</sequence>
<dbReference type="AlphaFoldDB" id="D6AUZ0"/>
<evidence type="ECO:0000313" key="2">
    <source>
        <dbReference type="EMBL" id="EFE76285.2"/>
    </source>
</evidence>
<reference evidence="3" key="2">
    <citation type="submission" date="2008-12" db="EMBL/GenBank/DDBJ databases">
        <title>Annotation of Streptomyces roseosporus strain NRRL 15998.</title>
        <authorList>
            <consortium name="The Broad Institute Genome Sequencing Platform"/>
            <consortium name="Broad Institute Microbial Sequencing Center"/>
            <person name="Fischbach M."/>
            <person name="Ward D."/>
            <person name="Young S."/>
            <person name="Kodira C.D."/>
            <person name="Zeng Q."/>
            <person name="Koehrsen M."/>
            <person name="Godfrey P."/>
            <person name="Alvarado L."/>
            <person name="Berlin A.M."/>
            <person name="Borenstein D."/>
            <person name="Chen Z."/>
            <person name="Engels R."/>
            <person name="Freedman E."/>
            <person name="Gellesch M."/>
            <person name="Goldberg J."/>
            <person name="Griggs A."/>
            <person name="Gujja S."/>
            <person name="Heiman D.I."/>
            <person name="Hepburn T.A."/>
            <person name="Howarth C."/>
            <person name="Jen D."/>
            <person name="Larson L."/>
            <person name="Lewis B."/>
            <person name="Mehta T."/>
            <person name="Park D."/>
            <person name="Pearson M."/>
            <person name="Roberts A."/>
            <person name="Saif S."/>
            <person name="Shea T.D."/>
            <person name="Shenoy N."/>
            <person name="Sisk P."/>
            <person name="Stolte C."/>
            <person name="Sykes S.N."/>
            <person name="Walk T."/>
            <person name="White J."/>
            <person name="Yandava C."/>
            <person name="Straight P."/>
            <person name="Clardy J."/>
            <person name="Hung D."/>
            <person name="Kolter R."/>
            <person name="Mekalanos J."/>
            <person name="Walker S."/>
            <person name="Walsh C.T."/>
            <person name="Wieland B.L.C."/>
            <person name="Ilzarbe M."/>
            <person name="Galagan J."/>
            <person name="Nusbaum C."/>
            <person name="Birren B."/>
        </authorList>
    </citation>
    <scope>NUCLEOTIDE SEQUENCE [LARGE SCALE GENOMIC DNA]</scope>
    <source>
        <strain evidence="3">NRRL 15998</strain>
    </source>
</reference>
<reference evidence="3" key="1">
    <citation type="submission" date="2008-10" db="EMBL/GenBank/DDBJ databases">
        <authorList>
            <person name="Molnar K."/>
        </authorList>
    </citation>
    <scope>NUCLEOTIDE SEQUENCE [LARGE SCALE GENOMIC DNA]</scope>
    <source>
        <strain evidence="3">NRRL 15998</strain>
    </source>
</reference>
<dbReference type="Proteomes" id="UP000003986">
    <property type="component" value="Unassembled WGS sequence"/>
</dbReference>
<organism evidence="2 3">
    <name type="scientific">Streptomyces filamentosus NRRL 15998</name>
    <dbReference type="NCBI Taxonomy" id="457431"/>
    <lineage>
        <taxon>Bacteria</taxon>
        <taxon>Bacillati</taxon>
        <taxon>Actinomycetota</taxon>
        <taxon>Actinomycetes</taxon>
        <taxon>Kitasatosporales</taxon>
        <taxon>Streptomycetaceae</taxon>
        <taxon>Streptomyces</taxon>
    </lineage>
</organism>
<proteinExistence type="predicted"/>